<evidence type="ECO:0000313" key="3">
    <source>
        <dbReference type="Proteomes" id="UP000176639"/>
    </source>
</evidence>
<reference evidence="2 3" key="1">
    <citation type="journal article" date="2016" name="Nat. Commun.">
        <title>Thousands of microbial genomes shed light on interconnected biogeochemical processes in an aquifer system.</title>
        <authorList>
            <person name="Anantharaman K."/>
            <person name="Brown C.T."/>
            <person name="Hug L.A."/>
            <person name="Sharon I."/>
            <person name="Castelle C.J."/>
            <person name="Probst A.J."/>
            <person name="Thomas B.C."/>
            <person name="Singh A."/>
            <person name="Wilkins M.J."/>
            <person name="Karaoz U."/>
            <person name="Brodie E.L."/>
            <person name="Williams K.H."/>
            <person name="Hubbard S.S."/>
            <person name="Banfield J.F."/>
        </authorList>
    </citation>
    <scope>NUCLEOTIDE SEQUENCE [LARGE SCALE GENOMIC DNA]</scope>
</reference>
<dbReference type="Gene3D" id="2.60.40.10">
    <property type="entry name" value="Immunoglobulins"/>
    <property type="match status" value="1"/>
</dbReference>
<feature type="region of interest" description="Disordered" evidence="1">
    <location>
        <begin position="1"/>
        <end position="21"/>
    </location>
</feature>
<dbReference type="InterPro" id="IPR008964">
    <property type="entry name" value="Invasin/intimin_cell_adhesion"/>
</dbReference>
<dbReference type="Proteomes" id="UP000176639">
    <property type="component" value="Unassembled WGS sequence"/>
</dbReference>
<evidence type="ECO:0000256" key="1">
    <source>
        <dbReference type="SAM" id="MobiDB-lite"/>
    </source>
</evidence>
<comment type="caution">
    <text evidence="2">The sequence shown here is derived from an EMBL/GenBank/DDBJ whole genome shotgun (WGS) entry which is preliminary data.</text>
</comment>
<gene>
    <name evidence="2" type="ORF">A2Z10_00780</name>
</gene>
<dbReference type="EMBL" id="MEYI01000006">
    <property type="protein sequence ID" value="OGD24305.1"/>
    <property type="molecule type" value="Genomic_DNA"/>
</dbReference>
<organism evidence="2 3">
    <name type="scientific">Candidatus Azambacteria bacterium RBG_16_47_10</name>
    <dbReference type="NCBI Taxonomy" id="1797292"/>
    <lineage>
        <taxon>Bacteria</taxon>
        <taxon>Candidatus Azamiibacteriota</taxon>
    </lineage>
</organism>
<proteinExistence type="predicted"/>
<protein>
    <recommendedName>
        <fullName evidence="4">Bacterial Ig-like domain-containing protein</fullName>
    </recommendedName>
</protein>
<accession>A0A1F5B110</accession>
<evidence type="ECO:0000313" key="2">
    <source>
        <dbReference type="EMBL" id="OGD24305.1"/>
    </source>
</evidence>
<evidence type="ECO:0008006" key="4">
    <source>
        <dbReference type="Google" id="ProtNLM"/>
    </source>
</evidence>
<dbReference type="SUPFAM" id="SSF49373">
    <property type="entry name" value="Invasin/intimin cell-adhesion fragments"/>
    <property type="match status" value="1"/>
</dbReference>
<name>A0A1F5B110_9BACT</name>
<dbReference type="AlphaFoldDB" id="A0A1F5B110"/>
<dbReference type="InterPro" id="IPR013783">
    <property type="entry name" value="Ig-like_fold"/>
</dbReference>
<sequence length="205" mass="22831">MGKKNKKGGGQPQAPKIEITLRKEREEKSWKGKWVSLIATVKENGRPVVKKAVSFFCGDEHIGDAQTDTDGEAYHIHLLKKGGTHAVTAVYETSRSNTVTVEIQRKIENIVIQSWYKEKDPGVYLVALRVMDGDKPVPGAVLRMGTQRIFIDLEPTDTYGMVFKKITVPRNLVFMVIHENGASIPIAFFNQTKKKGGSHEPARSA</sequence>